<feature type="signal peptide" evidence="1">
    <location>
        <begin position="1"/>
        <end position="24"/>
    </location>
</feature>
<keyword evidence="5" id="KW-1185">Reference proteome</keyword>
<dbReference type="PANTHER" id="PTHR15730:SF5">
    <property type="entry name" value="SI:CH211-210B2.2-RELATED"/>
    <property type="match status" value="1"/>
</dbReference>
<dbReference type="Pfam" id="PF00754">
    <property type="entry name" value="F5_F8_type_C"/>
    <property type="match status" value="2"/>
</dbReference>
<dbReference type="InterPro" id="IPR035423">
    <property type="entry name" value="M60-like_N"/>
</dbReference>
<proteinExistence type="predicted"/>
<dbReference type="Gene3D" id="2.60.120.260">
    <property type="entry name" value="Galactose-binding domain-like"/>
    <property type="match status" value="2"/>
</dbReference>
<evidence type="ECO:0000313" key="4">
    <source>
        <dbReference type="EMBL" id="MBP1962263.1"/>
    </source>
</evidence>
<dbReference type="EMBL" id="JAGGKV010000003">
    <property type="protein sequence ID" value="MBP1962263.1"/>
    <property type="molecule type" value="Genomic_DNA"/>
</dbReference>
<dbReference type="Gene3D" id="1.10.390.30">
    <property type="entry name" value="Peptidase M60, enhancin-like domain 3"/>
    <property type="match status" value="1"/>
</dbReference>
<evidence type="ECO:0008006" key="6">
    <source>
        <dbReference type="Google" id="ProtNLM"/>
    </source>
</evidence>
<dbReference type="InterPro" id="IPR031161">
    <property type="entry name" value="Peptidase_M60_dom"/>
</dbReference>
<feature type="domain" description="Peptidase M60" evidence="3">
    <location>
        <begin position="428"/>
        <end position="732"/>
    </location>
</feature>
<keyword evidence="1" id="KW-0732">Signal</keyword>
<dbReference type="Gene3D" id="2.60.120.1250">
    <property type="entry name" value="Peptidase M60, enhancin-like domain 1"/>
    <property type="match status" value="1"/>
</dbReference>
<dbReference type="PANTHER" id="PTHR15730">
    <property type="entry name" value="EXPERIMENTAL AUTOIMMUNE PROSTATITIS ANTIGEN 2-RELATED"/>
    <property type="match status" value="1"/>
</dbReference>
<dbReference type="SUPFAM" id="SSF49785">
    <property type="entry name" value="Galactose-binding domain-like"/>
    <property type="match status" value="2"/>
</dbReference>
<comment type="caution">
    <text evidence="4">The sequence shown here is derived from an EMBL/GenBank/DDBJ whole genome shotgun (WGS) entry which is preliminary data.</text>
</comment>
<dbReference type="InterPro" id="IPR051244">
    <property type="entry name" value="TCAF"/>
</dbReference>
<reference evidence="4 5" key="1">
    <citation type="submission" date="2021-03" db="EMBL/GenBank/DDBJ databases">
        <title>Genomic Encyclopedia of Type Strains, Phase IV (KMG-IV): sequencing the most valuable type-strain genomes for metagenomic binning, comparative biology and taxonomic classification.</title>
        <authorList>
            <person name="Goeker M."/>
        </authorList>
    </citation>
    <scope>NUCLEOTIDE SEQUENCE [LARGE SCALE GENOMIC DNA]</scope>
    <source>
        <strain evidence="4 5">DSM 24950</strain>
    </source>
</reference>
<dbReference type="RefSeq" id="WP_167061566.1">
    <property type="nucleotide sequence ID" value="NZ_JAAOZR010000024.1"/>
</dbReference>
<dbReference type="InterPro" id="IPR000421">
    <property type="entry name" value="FA58C"/>
</dbReference>
<feature type="chain" id="PRO_5045599477" description="Peptidase M60 domain-containing protein" evidence="1">
    <location>
        <begin position="25"/>
        <end position="1104"/>
    </location>
</feature>
<sequence>MMRKKKIAVLLSLSLVLPFGQTYFTVPSVAAAASSTERVSVSDSVYSSVDHDLNLLYTDLPSYPDYQNESTITVFGADAFAVALDQGKSALVGASRYGQGRVIAAGDWSYFNLTASSNTLDGTIARNMLLWLTEDKSPNPATGTTNRYSNALVGNERLKLITKSDLTPGNALPIDQTVVSSWTSQPLDPLVYPVACVDPRFVNSAEAVALEAYVKNGGSIIVKSKGWVMTSYPPDDVRSQAKDPQHVKVTDYPAQWLLNQAGLGINDDSITINDPNPKPSLDQVNKTKLSSLTDALQQVEGNAKTFMDYAAAGENSPQDVWERINSSVLNGWKSIVPTSNYLSGIKSESDAVMSALTMPLDRLQKPYTSALVEYRSSVASLDDAGVKFAGADVFPGKVENSVPRVAKTIAVNMEYADTSYLRMSAPPGHWVSTGTYAPAGGEITVEVPADEPDLVVQIGAHTDDLTSDWAKITKWDRLPVVALKKKLNPGLNRISSPYGGLVYIIPSKSKPGRTVNVNIGGVIQAPYFVLGQTSEQEWKDTIRNNPAPWAELQSNHIALTVPSEDIHSLDNPQQLMAKWDEIYGLYENMAGLAPDKPLPNKSLDNWPFRYVADKQITNGWMHAGYPIMLYQGDTSKMLVNLDDIQHNGWGFWHELGHNFQMYAWTWGSNIEVTNNLHSLHVQEYYGNELRLKDVFPQAAQFVANTDSSKDFENIDDVFMRLVMFAQLKYAYGWDFYAKLHTAYREMNETSLPANLQQQKDQFVLTASRMAGENLLEFFDRWGFKYSSNARDAVAALGLPKPTNPIWHLTADIGKSQTVPHFQMSATATSEELANENNRASNVLDGDPSTIWHTKWDKSNPLPQSITLNLGGTYNVSNLTYLPRQAGGVNGIITAYNVYVSNDGTNFTKVATGNWANDATEKNATFPVTSASYVKLEATAGIGGYASAAEINVNYMLPVVIPQKQLTATASSQETTNQNNSASNVLDGNSSTIWHTKWDSSNPLPQSITLNLGGSYQVSQLNYLPRQDGNWNGIITGYNIYTSTDGVNFTKAATGTWVQSSTLKSATFMPVTATHVKLEAIQGVNNYASAAEINVFGIPVTTAAP</sequence>
<evidence type="ECO:0000313" key="5">
    <source>
        <dbReference type="Proteomes" id="UP001519344"/>
    </source>
</evidence>
<accession>A0ABS4HUF8</accession>
<dbReference type="SMART" id="SM01276">
    <property type="entry name" value="M60-like"/>
    <property type="match status" value="1"/>
</dbReference>
<organism evidence="4 5">
    <name type="scientific">Paenibacillus aceris</name>
    <dbReference type="NCBI Taxonomy" id="869555"/>
    <lineage>
        <taxon>Bacteria</taxon>
        <taxon>Bacillati</taxon>
        <taxon>Bacillota</taxon>
        <taxon>Bacilli</taxon>
        <taxon>Bacillales</taxon>
        <taxon>Paenibacillaceae</taxon>
        <taxon>Paenibacillus</taxon>
    </lineage>
</organism>
<evidence type="ECO:0000256" key="1">
    <source>
        <dbReference type="SAM" id="SignalP"/>
    </source>
</evidence>
<protein>
    <recommendedName>
        <fullName evidence="6">Peptidase M60 domain-containing protein</fullName>
    </recommendedName>
</protein>
<dbReference type="InterPro" id="IPR042279">
    <property type="entry name" value="Pep_M60_3"/>
</dbReference>
<dbReference type="Gene3D" id="3.40.390.80">
    <property type="entry name" value="Peptidase M60, enhancin-like domain 2"/>
    <property type="match status" value="1"/>
</dbReference>
<dbReference type="Pfam" id="PF13402">
    <property type="entry name" value="Peptidase_M60"/>
    <property type="match status" value="1"/>
</dbReference>
<dbReference type="PROSITE" id="PS50022">
    <property type="entry name" value="FA58C_3"/>
    <property type="match status" value="2"/>
</dbReference>
<gene>
    <name evidence="4" type="ORF">J2Z65_001462</name>
</gene>
<dbReference type="Proteomes" id="UP001519344">
    <property type="component" value="Unassembled WGS sequence"/>
</dbReference>
<evidence type="ECO:0000259" key="2">
    <source>
        <dbReference type="PROSITE" id="PS50022"/>
    </source>
</evidence>
<dbReference type="Pfam" id="PF17291">
    <property type="entry name" value="M60-like_N"/>
    <property type="match status" value="1"/>
</dbReference>
<evidence type="ECO:0000259" key="3">
    <source>
        <dbReference type="PROSITE" id="PS51723"/>
    </source>
</evidence>
<dbReference type="InterPro" id="IPR008979">
    <property type="entry name" value="Galactose-bd-like_sf"/>
</dbReference>
<feature type="domain" description="F5/8 type C" evidence="2">
    <location>
        <begin position="807"/>
        <end position="939"/>
    </location>
</feature>
<feature type="domain" description="F5/8 type C" evidence="2">
    <location>
        <begin position="947"/>
        <end position="1097"/>
    </location>
</feature>
<name>A0ABS4HUF8_9BACL</name>
<dbReference type="PROSITE" id="PS51723">
    <property type="entry name" value="PEPTIDASE_M60"/>
    <property type="match status" value="1"/>
</dbReference>